<dbReference type="EnsemblPlants" id="LPERR10G01460.1">
    <property type="protein sequence ID" value="LPERR10G01460.1"/>
    <property type="gene ID" value="LPERR10G01460"/>
</dbReference>
<reference evidence="2" key="3">
    <citation type="submission" date="2015-04" db="UniProtKB">
        <authorList>
            <consortium name="EnsemblPlants"/>
        </authorList>
    </citation>
    <scope>IDENTIFICATION</scope>
</reference>
<organism evidence="2 3">
    <name type="scientific">Leersia perrieri</name>
    <dbReference type="NCBI Taxonomy" id="77586"/>
    <lineage>
        <taxon>Eukaryota</taxon>
        <taxon>Viridiplantae</taxon>
        <taxon>Streptophyta</taxon>
        <taxon>Embryophyta</taxon>
        <taxon>Tracheophyta</taxon>
        <taxon>Spermatophyta</taxon>
        <taxon>Magnoliopsida</taxon>
        <taxon>Liliopsida</taxon>
        <taxon>Poales</taxon>
        <taxon>Poaceae</taxon>
        <taxon>BOP clade</taxon>
        <taxon>Oryzoideae</taxon>
        <taxon>Oryzeae</taxon>
        <taxon>Oryzinae</taxon>
        <taxon>Leersia</taxon>
    </lineage>
</organism>
<protein>
    <recommendedName>
        <fullName evidence="4">F-box domain-containing protein</fullName>
    </recommendedName>
</protein>
<dbReference type="AlphaFoldDB" id="A0A0D9XHN9"/>
<dbReference type="eggNOG" id="ENOG502R86S">
    <property type="taxonomic scope" value="Eukaryota"/>
</dbReference>
<name>A0A0D9XHN9_9ORYZ</name>
<dbReference type="Proteomes" id="UP000032180">
    <property type="component" value="Chromosome 10"/>
</dbReference>
<evidence type="ECO:0000313" key="2">
    <source>
        <dbReference type="EnsemblPlants" id="LPERR10G01460.1"/>
    </source>
</evidence>
<reference evidence="3" key="2">
    <citation type="submission" date="2013-12" db="EMBL/GenBank/DDBJ databases">
        <authorList>
            <person name="Yu Y."/>
            <person name="Lee S."/>
            <person name="de Baynast K."/>
            <person name="Wissotski M."/>
            <person name="Liu L."/>
            <person name="Talag J."/>
            <person name="Goicoechea J."/>
            <person name="Angelova A."/>
            <person name="Jetty R."/>
            <person name="Kudrna D."/>
            <person name="Golser W."/>
            <person name="Rivera L."/>
            <person name="Zhang J."/>
            <person name="Wing R."/>
        </authorList>
    </citation>
    <scope>NUCLEOTIDE SEQUENCE</scope>
</reference>
<sequence length="478" mass="52437">MAEKVPAASTKESVSPPPPQPIPYLPATVLQNSLLCLAPEPAHLAKAMAVSKRWRSTVHCEKTFGRVFRQAYLGPPPVLGLVSNSKGTPFFTPAAGTRVVGLTPPEEAVSHDEGGRAVKYVYDARHGRVLMDSSDEKALIVWNPLSGGRDIIEMPPDYFLGDGFGGAVICDADHAAGDDCHAARYRVVFAYGGRLAGRRCRTLACVYSSSTKTWGPVASMDGYVSFNFKPTAVLNKAVYWLITKSTGILQLDLETNTLTLFTTPVDLPDFVIFPMADGRLGYAGMMGPFVRVFAVHEIHDSGLATWVDVTTIHLDAMRPDFDEASASEPDSGAEFDEEMVVAALLLARRIAPKEGNIRSIIPPCRACVTDTDNQEYKFAVIRPRVVGFLENPCSVLVQNELGTYMVFIESNEHKRLSQSIHFTTVYPYTSFHTSGMMGMFVRVFIIDETHDNGVATWMDISTIHLDVMRLDFDEVSAS</sequence>
<feature type="region of interest" description="Disordered" evidence="1">
    <location>
        <begin position="1"/>
        <end position="20"/>
    </location>
</feature>
<evidence type="ECO:0008006" key="4">
    <source>
        <dbReference type="Google" id="ProtNLM"/>
    </source>
</evidence>
<dbReference type="HOGENOM" id="CLU_662898_0_0_1"/>
<reference evidence="2 3" key="1">
    <citation type="submission" date="2012-08" db="EMBL/GenBank/DDBJ databases">
        <title>Oryza genome evolution.</title>
        <authorList>
            <person name="Wing R.A."/>
        </authorList>
    </citation>
    <scope>NUCLEOTIDE SEQUENCE</scope>
</reference>
<keyword evidence="3" id="KW-1185">Reference proteome</keyword>
<dbReference type="Gramene" id="LPERR10G01460.1">
    <property type="protein sequence ID" value="LPERR10G01460.1"/>
    <property type="gene ID" value="LPERR10G01460"/>
</dbReference>
<dbReference type="STRING" id="77586.A0A0D9XHN9"/>
<evidence type="ECO:0000256" key="1">
    <source>
        <dbReference type="SAM" id="MobiDB-lite"/>
    </source>
</evidence>
<dbReference type="PANTHER" id="PTHR33186">
    <property type="entry name" value="OS10G0136150 PROTEIN-RELATED"/>
    <property type="match status" value="1"/>
</dbReference>
<proteinExistence type="predicted"/>
<accession>A0A0D9XHN9</accession>
<evidence type="ECO:0000313" key="3">
    <source>
        <dbReference type="Proteomes" id="UP000032180"/>
    </source>
</evidence>
<dbReference type="PANTHER" id="PTHR33186:SF13">
    <property type="entry name" value="OS10G0138300 PROTEIN"/>
    <property type="match status" value="1"/>
</dbReference>